<accession>A0A803QEI7</accession>
<dbReference type="EnsemblPlants" id="evm.model.09.1464">
    <property type="protein sequence ID" value="cds.evm.model.09.1464"/>
    <property type="gene ID" value="evm.TU.09.1464"/>
</dbReference>
<evidence type="ECO:0000313" key="2">
    <source>
        <dbReference type="EnsemblPlants" id="cds.evm.model.09.1464"/>
    </source>
</evidence>
<feature type="region of interest" description="Disordered" evidence="1">
    <location>
        <begin position="85"/>
        <end position="143"/>
    </location>
</feature>
<evidence type="ECO:0000256" key="1">
    <source>
        <dbReference type="SAM" id="MobiDB-lite"/>
    </source>
</evidence>
<feature type="compositionally biased region" description="Low complexity" evidence="1">
    <location>
        <begin position="122"/>
        <end position="136"/>
    </location>
</feature>
<dbReference type="AlphaFoldDB" id="A0A803QEI7"/>
<protein>
    <submittedName>
        <fullName evidence="2">Uncharacterized protein</fullName>
    </submittedName>
</protein>
<reference evidence="2" key="2">
    <citation type="submission" date="2021-03" db="UniProtKB">
        <authorList>
            <consortium name="EnsemblPlants"/>
        </authorList>
    </citation>
    <scope>IDENTIFICATION</scope>
</reference>
<dbReference type="EMBL" id="UZAU01000769">
    <property type="status" value="NOT_ANNOTATED_CDS"/>
    <property type="molecule type" value="Genomic_DNA"/>
</dbReference>
<proteinExistence type="predicted"/>
<sequence>MVALTRDVTIITWEEFQELFNAKLARLALGIVPTDFSKKEKYLDGLNPKIKHDLMITTNDTTTNGDMVGKALRAEGAAECIQESRRTQIVGEANTPTFGYGRGGSDSTTDQKRKVPSGFGGSSQSRRFQGNQGRGNCHSGPEN</sequence>
<dbReference type="Proteomes" id="UP000596661">
    <property type="component" value="Chromosome 9"/>
</dbReference>
<evidence type="ECO:0000313" key="3">
    <source>
        <dbReference type="Proteomes" id="UP000596661"/>
    </source>
</evidence>
<reference evidence="2" key="1">
    <citation type="submission" date="2018-11" db="EMBL/GenBank/DDBJ databases">
        <authorList>
            <person name="Grassa J C."/>
        </authorList>
    </citation>
    <scope>NUCLEOTIDE SEQUENCE [LARGE SCALE GENOMIC DNA]</scope>
</reference>
<organism evidence="2 3">
    <name type="scientific">Cannabis sativa</name>
    <name type="common">Hemp</name>
    <name type="synonym">Marijuana</name>
    <dbReference type="NCBI Taxonomy" id="3483"/>
    <lineage>
        <taxon>Eukaryota</taxon>
        <taxon>Viridiplantae</taxon>
        <taxon>Streptophyta</taxon>
        <taxon>Embryophyta</taxon>
        <taxon>Tracheophyta</taxon>
        <taxon>Spermatophyta</taxon>
        <taxon>Magnoliopsida</taxon>
        <taxon>eudicotyledons</taxon>
        <taxon>Gunneridae</taxon>
        <taxon>Pentapetalae</taxon>
        <taxon>rosids</taxon>
        <taxon>fabids</taxon>
        <taxon>Rosales</taxon>
        <taxon>Cannabaceae</taxon>
        <taxon>Cannabis</taxon>
    </lineage>
</organism>
<dbReference type="Gramene" id="evm.model.09.1464">
    <property type="protein sequence ID" value="cds.evm.model.09.1464"/>
    <property type="gene ID" value="evm.TU.09.1464"/>
</dbReference>
<name>A0A803QEI7_CANSA</name>
<keyword evidence="3" id="KW-1185">Reference proteome</keyword>